<dbReference type="STRING" id="77586.A0A0D9VWG8"/>
<reference evidence="7 8" key="1">
    <citation type="submission" date="2012-08" db="EMBL/GenBank/DDBJ databases">
        <title>Oryza genome evolution.</title>
        <authorList>
            <person name="Wing R.A."/>
        </authorList>
    </citation>
    <scope>NUCLEOTIDE SEQUENCE</scope>
</reference>
<feature type="domain" description="TF-B3" evidence="6">
    <location>
        <begin position="37"/>
        <end position="113"/>
    </location>
</feature>
<dbReference type="InterPro" id="IPR015300">
    <property type="entry name" value="DNA-bd_pseudobarrel_sf"/>
</dbReference>
<dbReference type="GO" id="GO:0003677">
    <property type="term" value="F:DNA binding"/>
    <property type="evidence" value="ECO:0007669"/>
    <property type="project" value="UniProtKB-KW"/>
</dbReference>
<dbReference type="InterPro" id="IPR044837">
    <property type="entry name" value="REM16-like"/>
</dbReference>
<dbReference type="eggNOG" id="ENOG502QT0X">
    <property type="taxonomic scope" value="Eukaryota"/>
</dbReference>
<name>A0A0D9VWG8_9ORYZ</name>
<protein>
    <recommendedName>
        <fullName evidence="6">TF-B3 domain-containing protein</fullName>
    </recommendedName>
</protein>
<dbReference type="SMART" id="SM01019">
    <property type="entry name" value="B3"/>
    <property type="match status" value="2"/>
</dbReference>
<comment type="subcellular location">
    <subcellularLocation>
        <location evidence="1">Nucleus</location>
    </subcellularLocation>
</comment>
<sequence>MQICTCCSLTGMSGRKMNRGGVRSKEGGERCKEGDTIPNGFLYNFGGKIPKSVTLETSNGLTFDVQVNKNSDEVFLQSGWTSYARAHDLKRGDLLVFKYCGNSLFKTLIFNPNGCEKACSYLLKKNVTQECDLVPGCITPAGYRLTRSQKKIMNKKTKAINSENPIYGYVIIKSSIYGRPCTVEFSRKYADVYLPFEDETLVLQRRGKRWNVRCKITKKKSRRFLKGWMQFARDNNLCLGDICLFELLENKTKYVMKVHILRKK</sequence>
<keyword evidence="8" id="KW-1185">Reference proteome</keyword>
<reference evidence="7" key="3">
    <citation type="submission" date="2015-04" db="UniProtKB">
        <authorList>
            <consortium name="EnsemblPlants"/>
        </authorList>
    </citation>
    <scope>IDENTIFICATION</scope>
</reference>
<organism evidence="7 8">
    <name type="scientific">Leersia perrieri</name>
    <dbReference type="NCBI Taxonomy" id="77586"/>
    <lineage>
        <taxon>Eukaryota</taxon>
        <taxon>Viridiplantae</taxon>
        <taxon>Streptophyta</taxon>
        <taxon>Embryophyta</taxon>
        <taxon>Tracheophyta</taxon>
        <taxon>Spermatophyta</taxon>
        <taxon>Magnoliopsida</taxon>
        <taxon>Liliopsida</taxon>
        <taxon>Poales</taxon>
        <taxon>Poaceae</taxon>
        <taxon>BOP clade</taxon>
        <taxon>Oryzoideae</taxon>
        <taxon>Oryzeae</taxon>
        <taxon>Oryzinae</taxon>
        <taxon>Leersia</taxon>
    </lineage>
</organism>
<feature type="domain" description="TF-B3" evidence="6">
    <location>
        <begin position="168"/>
        <end position="264"/>
    </location>
</feature>
<evidence type="ECO:0000256" key="4">
    <source>
        <dbReference type="ARBA" id="ARBA00023163"/>
    </source>
</evidence>
<reference evidence="8" key="2">
    <citation type="submission" date="2013-12" db="EMBL/GenBank/DDBJ databases">
        <authorList>
            <person name="Yu Y."/>
            <person name="Lee S."/>
            <person name="de Baynast K."/>
            <person name="Wissotski M."/>
            <person name="Liu L."/>
            <person name="Talag J."/>
            <person name="Goicoechea J."/>
            <person name="Angelova A."/>
            <person name="Jetty R."/>
            <person name="Kudrna D."/>
            <person name="Golser W."/>
            <person name="Rivera L."/>
            <person name="Zhang J."/>
            <person name="Wing R."/>
        </authorList>
    </citation>
    <scope>NUCLEOTIDE SEQUENCE</scope>
</reference>
<dbReference type="SUPFAM" id="SSF101936">
    <property type="entry name" value="DNA-binding pseudobarrel domain"/>
    <property type="match status" value="2"/>
</dbReference>
<evidence type="ECO:0000256" key="5">
    <source>
        <dbReference type="ARBA" id="ARBA00023242"/>
    </source>
</evidence>
<keyword evidence="4" id="KW-0804">Transcription</keyword>
<dbReference type="Proteomes" id="UP000032180">
    <property type="component" value="Chromosome 3"/>
</dbReference>
<dbReference type="HOGENOM" id="CLU_015069_1_3_1"/>
<accession>A0A0D9VWG8</accession>
<dbReference type="InterPro" id="IPR003340">
    <property type="entry name" value="B3_DNA-bd"/>
</dbReference>
<evidence type="ECO:0000313" key="8">
    <source>
        <dbReference type="Proteomes" id="UP000032180"/>
    </source>
</evidence>
<evidence type="ECO:0000313" key="7">
    <source>
        <dbReference type="EnsemblPlants" id="LPERR03G21810.1"/>
    </source>
</evidence>
<dbReference type="PROSITE" id="PS50863">
    <property type="entry name" value="B3"/>
    <property type="match status" value="2"/>
</dbReference>
<keyword evidence="3" id="KW-0238">DNA-binding</keyword>
<keyword evidence="2" id="KW-0805">Transcription regulation</keyword>
<dbReference type="AlphaFoldDB" id="A0A0D9VWG8"/>
<evidence type="ECO:0000256" key="1">
    <source>
        <dbReference type="ARBA" id="ARBA00004123"/>
    </source>
</evidence>
<keyword evidence="5" id="KW-0539">Nucleus</keyword>
<dbReference type="GO" id="GO:0005634">
    <property type="term" value="C:nucleus"/>
    <property type="evidence" value="ECO:0007669"/>
    <property type="project" value="UniProtKB-SubCell"/>
</dbReference>
<dbReference type="CDD" id="cd10017">
    <property type="entry name" value="B3_DNA"/>
    <property type="match status" value="2"/>
</dbReference>
<evidence type="ECO:0000256" key="2">
    <source>
        <dbReference type="ARBA" id="ARBA00023015"/>
    </source>
</evidence>
<proteinExistence type="predicted"/>
<dbReference type="Gramene" id="LPERR03G21810.1">
    <property type="protein sequence ID" value="LPERR03G21810.1"/>
    <property type="gene ID" value="LPERR03G21810"/>
</dbReference>
<evidence type="ECO:0000259" key="6">
    <source>
        <dbReference type="PROSITE" id="PS50863"/>
    </source>
</evidence>
<dbReference type="PANTHER" id="PTHR31391:SF121">
    <property type="entry name" value="B3 DOMAIN-CONTAINING PROTEIN OS08G0325100-RELATED"/>
    <property type="match status" value="1"/>
</dbReference>
<dbReference type="Pfam" id="PF02362">
    <property type="entry name" value="B3"/>
    <property type="match status" value="2"/>
</dbReference>
<dbReference type="EnsemblPlants" id="LPERR03G21810.1">
    <property type="protein sequence ID" value="LPERR03G21810.1"/>
    <property type="gene ID" value="LPERR03G21810"/>
</dbReference>
<dbReference type="Gene3D" id="2.40.330.10">
    <property type="entry name" value="DNA-binding pseudobarrel domain"/>
    <property type="match status" value="2"/>
</dbReference>
<evidence type="ECO:0000256" key="3">
    <source>
        <dbReference type="ARBA" id="ARBA00023125"/>
    </source>
</evidence>
<dbReference type="PANTHER" id="PTHR31391">
    <property type="entry name" value="B3 DOMAIN-CONTAINING PROTEIN OS11G0197600-RELATED"/>
    <property type="match status" value="1"/>
</dbReference>